<protein>
    <submittedName>
        <fullName evidence="1">Uncharacterized protein</fullName>
    </submittedName>
</protein>
<gene>
    <name evidence="1" type="ORF">BN2475_690009</name>
</gene>
<proteinExistence type="predicted"/>
<dbReference type="EMBL" id="CYGX02000069">
    <property type="protein sequence ID" value="SIT46692.1"/>
    <property type="molecule type" value="Genomic_DNA"/>
</dbReference>
<dbReference type="STRING" id="1247936.BN2475_690009"/>
<dbReference type="Proteomes" id="UP000187012">
    <property type="component" value="Unassembled WGS sequence"/>
</dbReference>
<keyword evidence="2" id="KW-1185">Reference proteome</keyword>
<dbReference type="AlphaFoldDB" id="A0A1N7SH02"/>
<name>A0A1N7SH02_9BURK</name>
<sequence>MAPPRRFDQCLHPGRAEAGAGPFGEHGMELWRSSARPAVVHFGLPIAYRSPRRNVPMAPVREVNDSFNIGLVWFRRDLRNTDNGVFITRSSRVELRKDDPAPIVGHAEARMRTRTRCGKWAPAYRFDRARCSSRPGPWPVLYVLLVVMSISALRVWKRERLSAAIVCG</sequence>
<evidence type="ECO:0000313" key="1">
    <source>
        <dbReference type="EMBL" id="SIT46692.1"/>
    </source>
</evidence>
<evidence type="ECO:0000313" key="2">
    <source>
        <dbReference type="Proteomes" id="UP000187012"/>
    </source>
</evidence>
<organism evidence="1 2">
    <name type="scientific">Paraburkholderia ribeironis</name>
    <dbReference type="NCBI Taxonomy" id="1247936"/>
    <lineage>
        <taxon>Bacteria</taxon>
        <taxon>Pseudomonadati</taxon>
        <taxon>Pseudomonadota</taxon>
        <taxon>Betaproteobacteria</taxon>
        <taxon>Burkholderiales</taxon>
        <taxon>Burkholderiaceae</taxon>
        <taxon>Paraburkholderia</taxon>
    </lineage>
</organism>
<accession>A0A1N7SH02</accession>
<reference evidence="1 2" key="1">
    <citation type="submission" date="2016-12" db="EMBL/GenBank/DDBJ databases">
        <authorList>
            <person name="Song W.-J."/>
            <person name="Kurnit D.M."/>
        </authorList>
    </citation>
    <scope>NUCLEOTIDE SEQUENCE [LARGE SCALE GENOMIC DNA]</scope>
    <source>
        <strain evidence="1 2">STM7296</strain>
    </source>
</reference>